<dbReference type="GO" id="GO:0043190">
    <property type="term" value="C:ATP-binding cassette (ABC) transporter complex"/>
    <property type="evidence" value="ECO:0007669"/>
    <property type="project" value="InterPro"/>
</dbReference>
<dbReference type="InterPro" id="IPR030678">
    <property type="entry name" value="Peptide/Ni-bd"/>
</dbReference>
<name>A0A923LEM4_9FIRM</name>
<dbReference type="Proteomes" id="UP000649345">
    <property type="component" value="Unassembled WGS sequence"/>
</dbReference>
<dbReference type="PIRSF" id="PIRSF002741">
    <property type="entry name" value="MppA"/>
    <property type="match status" value="1"/>
</dbReference>
<evidence type="ECO:0000259" key="2">
    <source>
        <dbReference type="Pfam" id="PF00496"/>
    </source>
</evidence>
<evidence type="ECO:0000313" key="3">
    <source>
        <dbReference type="EMBL" id="MBC5661159.1"/>
    </source>
</evidence>
<dbReference type="PANTHER" id="PTHR30290">
    <property type="entry name" value="PERIPLASMIC BINDING COMPONENT OF ABC TRANSPORTER"/>
    <property type="match status" value="1"/>
</dbReference>
<dbReference type="AlphaFoldDB" id="A0A923LEM4"/>
<evidence type="ECO:0000256" key="1">
    <source>
        <dbReference type="SAM" id="SignalP"/>
    </source>
</evidence>
<dbReference type="InterPro" id="IPR039424">
    <property type="entry name" value="SBP_5"/>
</dbReference>
<sequence length="528" mass="57562">MNGKKLIALALSLCLAGSITACGGSTGTEQKAAADGGSAKTQLNVATELTSATLDPADDWNSWFVMRWGALETLTRFEDDGTVSPWLAEDWSVADDQLTWTIKLKENVTFSNGEPMTATKVQESLERLFEVTDPNKGGNGNPWNYFTYDSISADDEAWTVTIVTSEPTVDLPGCLAYPWYGIIDVAGSADRDIAADGPICTGPYCFVSNDPEHDIQLVKNDNYWDGEVPFETVNVMKLGEASARAMALQDGSADMGINIAASDRAVLENAGTYQIDVTGGNRVCNWFINFDGVLGNDTLRKAVITAIDGQTVCDVSTGGSYTYTNNVPVPGYDLDNPYSYDPEAAKAMLDEAGIVDGDGDGYRELDGKNIDINIVATTSRQQDVIAQAYGVQLEAIGIKTTISMPENAVDLRVSQGFDLMFNNEVTTPTGDPENFLKHWYGKITDTSFNYGNYHNEEYDALYEQLIGEFDTEKRTEIFTQMQEILMEDVATICSGAYNFNLCSAASVEGVHSYVCDYYWVTKDITPAS</sequence>
<dbReference type="PROSITE" id="PS51257">
    <property type="entry name" value="PROKAR_LIPOPROTEIN"/>
    <property type="match status" value="1"/>
</dbReference>
<keyword evidence="1" id="KW-0732">Signal</keyword>
<proteinExistence type="predicted"/>
<dbReference type="Gene3D" id="3.10.105.10">
    <property type="entry name" value="Dipeptide-binding Protein, Domain 3"/>
    <property type="match status" value="1"/>
</dbReference>
<dbReference type="InterPro" id="IPR000914">
    <property type="entry name" value="SBP_5_dom"/>
</dbReference>
<dbReference type="GO" id="GO:0042597">
    <property type="term" value="C:periplasmic space"/>
    <property type="evidence" value="ECO:0007669"/>
    <property type="project" value="UniProtKB-ARBA"/>
</dbReference>
<feature type="chain" id="PRO_5039103798" description="Solute-binding protein family 5 domain-containing protein" evidence="1">
    <location>
        <begin position="22"/>
        <end position="528"/>
    </location>
</feature>
<dbReference type="GO" id="GO:1904680">
    <property type="term" value="F:peptide transmembrane transporter activity"/>
    <property type="evidence" value="ECO:0007669"/>
    <property type="project" value="TreeGrafter"/>
</dbReference>
<dbReference type="EMBL" id="JACOOR010000012">
    <property type="protein sequence ID" value="MBC5661159.1"/>
    <property type="molecule type" value="Genomic_DNA"/>
</dbReference>
<dbReference type="Pfam" id="PF00496">
    <property type="entry name" value="SBP_bac_5"/>
    <property type="match status" value="1"/>
</dbReference>
<dbReference type="PANTHER" id="PTHR30290:SF81">
    <property type="entry name" value="OLIGOPEPTIDE-BINDING PROTEIN OPPA"/>
    <property type="match status" value="1"/>
</dbReference>
<keyword evidence="4" id="KW-1185">Reference proteome</keyword>
<gene>
    <name evidence="3" type="ORF">H8S44_15525</name>
</gene>
<feature type="domain" description="Solute-binding protein family 5" evidence="2">
    <location>
        <begin position="82"/>
        <end position="442"/>
    </location>
</feature>
<protein>
    <recommendedName>
        <fullName evidence="2">Solute-binding protein family 5 domain-containing protein</fullName>
    </recommendedName>
</protein>
<dbReference type="Gene3D" id="3.40.190.10">
    <property type="entry name" value="Periplasmic binding protein-like II"/>
    <property type="match status" value="1"/>
</dbReference>
<organism evidence="3 4">
    <name type="scientific">Anaerosacchariphilus hominis</name>
    <dbReference type="NCBI Taxonomy" id="2763017"/>
    <lineage>
        <taxon>Bacteria</taxon>
        <taxon>Bacillati</taxon>
        <taxon>Bacillota</taxon>
        <taxon>Clostridia</taxon>
        <taxon>Lachnospirales</taxon>
        <taxon>Lachnospiraceae</taxon>
        <taxon>Anaerosacchariphilus</taxon>
    </lineage>
</organism>
<dbReference type="GO" id="GO:0015833">
    <property type="term" value="P:peptide transport"/>
    <property type="evidence" value="ECO:0007669"/>
    <property type="project" value="TreeGrafter"/>
</dbReference>
<evidence type="ECO:0000313" key="4">
    <source>
        <dbReference type="Proteomes" id="UP000649345"/>
    </source>
</evidence>
<accession>A0A923LEM4</accession>
<dbReference type="RefSeq" id="WP_186872277.1">
    <property type="nucleotide sequence ID" value="NZ_JACOOR010000012.1"/>
</dbReference>
<feature type="signal peptide" evidence="1">
    <location>
        <begin position="1"/>
        <end position="21"/>
    </location>
</feature>
<comment type="caution">
    <text evidence="3">The sequence shown here is derived from an EMBL/GenBank/DDBJ whole genome shotgun (WGS) entry which is preliminary data.</text>
</comment>
<reference evidence="3" key="1">
    <citation type="submission" date="2020-08" db="EMBL/GenBank/DDBJ databases">
        <title>Genome public.</title>
        <authorList>
            <person name="Liu C."/>
            <person name="Sun Q."/>
        </authorList>
    </citation>
    <scope>NUCLEOTIDE SEQUENCE</scope>
    <source>
        <strain evidence="3">NSJ-68</strain>
    </source>
</reference>
<dbReference type="SUPFAM" id="SSF53850">
    <property type="entry name" value="Periplasmic binding protein-like II"/>
    <property type="match status" value="1"/>
</dbReference>